<reference evidence="3" key="1">
    <citation type="journal article" date="2011" name="Nat. Genet.">
        <title>The Arabidopsis lyrata genome sequence and the basis of rapid genome size change.</title>
        <authorList>
            <person name="Hu T.T."/>
            <person name="Pattyn P."/>
            <person name="Bakker E.G."/>
            <person name="Cao J."/>
            <person name="Cheng J.-F."/>
            <person name="Clark R.M."/>
            <person name="Fahlgren N."/>
            <person name="Fawcett J.A."/>
            <person name="Grimwood J."/>
            <person name="Gundlach H."/>
            <person name="Haberer G."/>
            <person name="Hollister J.D."/>
            <person name="Ossowski S."/>
            <person name="Ottilar R.P."/>
            <person name="Salamov A.A."/>
            <person name="Schneeberger K."/>
            <person name="Spannagl M."/>
            <person name="Wang X."/>
            <person name="Yang L."/>
            <person name="Nasrallah M.E."/>
            <person name="Bergelson J."/>
            <person name="Carrington J.C."/>
            <person name="Gaut B.S."/>
            <person name="Schmutz J."/>
            <person name="Mayer K.F.X."/>
            <person name="Van de Peer Y."/>
            <person name="Grigoriev I.V."/>
            <person name="Nordborg M."/>
            <person name="Weigel D."/>
            <person name="Guo Y.-L."/>
        </authorList>
    </citation>
    <scope>NUCLEOTIDE SEQUENCE [LARGE SCALE GENOMIC DNA]</scope>
    <source>
        <strain evidence="3">cv. MN47</strain>
    </source>
</reference>
<feature type="region of interest" description="Disordered" evidence="1">
    <location>
        <begin position="188"/>
        <end position="249"/>
    </location>
</feature>
<dbReference type="Proteomes" id="UP000008694">
    <property type="component" value="Unassembled WGS sequence"/>
</dbReference>
<proteinExistence type="predicted"/>
<dbReference type="EMBL" id="GL348718">
    <property type="protein sequence ID" value="EFH48465.1"/>
    <property type="molecule type" value="Genomic_DNA"/>
</dbReference>
<dbReference type="AlphaFoldDB" id="D7M4Q7"/>
<sequence>MASTSPESGPSAPTDELHTFLSRTVIRLRKCKSFHVSNILAVEYDPKLLVMYPELPDPAFHVTPHSDPQSSYLESLISSGYPFSHMCWSGGDASLPPLISCRKRKAVVIASESSTSGPEEVISRKSRSMNSRPNTYRCCVDKRVNKQLRLIKESILVEMYQLLQTNIHAPAACNLQVRPRRTNLSTVSGFSVEASSDRSTSDTSSNQIPNEASAETVAISVGSDDRISSPRSTASKFPRASSSNYNGSGSPDSLSTTLCLAPDVDSLLPINSVDGSNSMKGKCTQKISRRISFLHEATAATAPATPLSSQQTPCTGTNNRPNLLGLGSVCQSSKASLTNRSSSPKRSNFVDCFTRPSAAMDRLQFTPTVANATSESPVPVSGIENPSICGCNL</sequence>
<feature type="compositionally biased region" description="Polar residues" evidence="1">
    <location>
        <begin position="229"/>
        <end position="249"/>
    </location>
</feature>
<dbReference type="Gramene" id="scaffold_602754.1">
    <property type="protein sequence ID" value="scaffold_602754.1"/>
    <property type="gene ID" value="scaffold_602754.1"/>
</dbReference>
<evidence type="ECO:0000313" key="3">
    <source>
        <dbReference type="Proteomes" id="UP000008694"/>
    </source>
</evidence>
<evidence type="ECO:0000256" key="1">
    <source>
        <dbReference type="SAM" id="MobiDB-lite"/>
    </source>
</evidence>
<dbReference type="HOGENOM" id="CLU_702758_0_0_1"/>
<organism evidence="3">
    <name type="scientific">Arabidopsis lyrata subsp. lyrata</name>
    <name type="common">Lyre-leaved rock-cress</name>
    <dbReference type="NCBI Taxonomy" id="81972"/>
    <lineage>
        <taxon>Eukaryota</taxon>
        <taxon>Viridiplantae</taxon>
        <taxon>Streptophyta</taxon>
        <taxon>Embryophyta</taxon>
        <taxon>Tracheophyta</taxon>
        <taxon>Spermatophyta</taxon>
        <taxon>Magnoliopsida</taxon>
        <taxon>eudicotyledons</taxon>
        <taxon>Gunneridae</taxon>
        <taxon>Pentapetalae</taxon>
        <taxon>rosids</taxon>
        <taxon>malvids</taxon>
        <taxon>Brassicales</taxon>
        <taxon>Brassicaceae</taxon>
        <taxon>Camelineae</taxon>
        <taxon>Arabidopsis</taxon>
    </lineage>
</organism>
<gene>
    <name evidence="2" type="ORF">ARALYDRAFT_910697</name>
</gene>
<protein>
    <submittedName>
        <fullName evidence="2">Predicted protein</fullName>
    </submittedName>
</protein>
<evidence type="ECO:0000313" key="2">
    <source>
        <dbReference type="EMBL" id="EFH48465.1"/>
    </source>
</evidence>
<keyword evidence="3" id="KW-1185">Reference proteome</keyword>
<accession>D7M4Q7</accession>
<name>D7M4Q7_ARALL</name>